<reference evidence="1" key="2">
    <citation type="submission" date="2020-11" db="EMBL/GenBank/DDBJ databases">
        <authorList>
            <person name="Cecchin M."/>
            <person name="Marcolungo L."/>
            <person name="Rossato M."/>
            <person name="Girolomoni L."/>
            <person name="Cosentino E."/>
            <person name="Cuine S."/>
            <person name="Li-Beisson Y."/>
            <person name="Delledonne M."/>
            <person name="Ballottari M."/>
        </authorList>
    </citation>
    <scope>NUCLEOTIDE SEQUENCE</scope>
    <source>
        <strain evidence="1">211/11P</strain>
        <tissue evidence="1">Whole cell</tissue>
    </source>
</reference>
<name>A0A9D4TVF1_CHLVU</name>
<dbReference type="AlphaFoldDB" id="A0A9D4TVF1"/>
<organism evidence="1 2">
    <name type="scientific">Chlorella vulgaris</name>
    <name type="common">Green alga</name>
    <dbReference type="NCBI Taxonomy" id="3077"/>
    <lineage>
        <taxon>Eukaryota</taxon>
        <taxon>Viridiplantae</taxon>
        <taxon>Chlorophyta</taxon>
        <taxon>core chlorophytes</taxon>
        <taxon>Trebouxiophyceae</taxon>
        <taxon>Chlorellales</taxon>
        <taxon>Chlorellaceae</taxon>
        <taxon>Chlorella clade</taxon>
        <taxon>Chlorella</taxon>
    </lineage>
</organism>
<evidence type="ECO:0000313" key="1">
    <source>
        <dbReference type="EMBL" id="KAI3435858.1"/>
    </source>
</evidence>
<keyword evidence="2" id="KW-1185">Reference proteome</keyword>
<accession>A0A9D4TVF1</accession>
<reference evidence="1" key="1">
    <citation type="journal article" date="2019" name="Plant J.">
        <title>Chlorella vulgaris genome assembly and annotation reveals the molecular basis for metabolic acclimation to high light conditions.</title>
        <authorList>
            <person name="Cecchin M."/>
            <person name="Marcolungo L."/>
            <person name="Rossato M."/>
            <person name="Girolomoni L."/>
            <person name="Cosentino E."/>
            <person name="Cuine S."/>
            <person name="Li-Beisson Y."/>
            <person name="Delledonne M."/>
            <person name="Ballottari M."/>
        </authorList>
    </citation>
    <scope>NUCLEOTIDE SEQUENCE</scope>
    <source>
        <strain evidence="1">211/11P</strain>
    </source>
</reference>
<protein>
    <submittedName>
        <fullName evidence="1">Uncharacterized protein</fullName>
    </submittedName>
</protein>
<comment type="caution">
    <text evidence="1">The sequence shown here is derived from an EMBL/GenBank/DDBJ whole genome shotgun (WGS) entry which is preliminary data.</text>
</comment>
<dbReference type="Proteomes" id="UP001055712">
    <property type="component" value="Unassembled WGS sequence"/>
</dbReference>
<dbReference type="OrthoDB" id="513373at2759"/>
<proteinExistence type="predicted"/>
<evidence type="ECO:0000313" key="2">
    <source>
        <dbReference type="Proteomes" id="UP001055712"/>
    </source>
</evidence>
<gene>
    <name evidence="1" type="ORF">D9Q98_001916</name>
</gene>
<dbReference type="EMBL" id="SIDB01000002">
    <property type="protein sequence ID" value="KAI3435858.1"/>
    <property type="molecule type" value="Genomic_DNA"/>
</dbReference>
<sequence length="220" mass="23215">MATTAAGQETGPPDAGQFRAIVAEWHADHSMFAATLEELAGQLAILEPQDSAKAAASNERSSSIVIGGDAGRRPPDMLQRLAARAPSECLQTYMRGARISARLQRQLPEQLDQNLRLLTVLAAEMRGFLRQLERLADAAATALLQLDEVGTGSSGPDSDEALLLAAVADCITKETLLIEKAAEGVTLTTPAEEVSAAAIVLQLAPHLDSTLLAALRQSPE</sequence>